<protein>
    <submittedName>
        <fullName evidence="1">Uncharacterized protein</fullName>
    </submittedName>
</protein>
<dbReference type="AlphaFoldDB" id="A0A163ANI1"/>
<dbReference type="STRING" id="1642818.AWE51_06930"/>
<keyword evidence="2" id="KW-1185">Reference proteome</keyword>
<name>A0A163ANI1_9FLAO</name>
<comment type="caution">
    <text evidence="1">The sequence shown here is derived from an EMBL/GenBank/DDBJ whole genome shotgun (WGS) entry which is preliminary data.</text>
</comment>
<reference evidence="1 2" key="1">
    <citation type="submission" date="2016-01" db="EMBL/GenBank/DDBJ databases">
        <title>The draft genome sequence of Aquimarina sp. RZW4-3-2.</title>
        <authorList>
            <person name="Wang Y."/>
        </authorList>
    </citation>
    <scope>NUCLEOTIDE SEQUENCE [LARGE SCALE GENOMIC DNA]</scope>
    <source>
        <strain evidence="1 2">RZW4-3-2</strain>
    </source>
</reference>
<dbReference type="EMBL" id="LQRT01000013">
    <property type="protein sequence ID" value="KZS40677.1"/>
    <property type="molecule type" value="Genomic_DNA"/>
</dbReference>
<organism evidence="1 2">
    <name type="scientific">Aquimarina aggregata</name>
    <dbReference type="NCBI Taxonomy" id="1642818"/>
    <lineage>
        <taxon>Bacteria</taxon>
        <taxon>Pseudomonadati</taxon>
        <taxon>Bacteroidota</taxon>
        <taxon>Flavobacteriia</taxon>
        <taxon>Flavobacteriales</taxon>
        <taxon>Flavobacteriaceae</taxon>
        <taxon>Aquimarina</taxon>
    </lineage>
</organism>
<evidence type="ECO:0000313" key="2">
    <source>
        <dbReference type="Proteomes" id="UP000076715"/>
    </source>
</evidence>
<accession>A0A163ANI1</accession>
<dbReference type="RefSeq" id="WP_066314387.1">
    <property type="nucleotide sequence ID" value="NZ_LQRT01000013.1"/>
</dbReference>
<proteinExistence type="predicted"/>
<gene>
    <name evidence="1" type="ORF">AWE51_06930</name>
</gene>
<dbReference type="OrthoDB" id="1446823at2"/>
<dbReference type="Proteomes" id="UP000076715">
    <property type="component" value="Unassembled WGS sequence"/>
</dbReference>
<sequence>MKNIIIIALFITCTVYGQQDNTTSQNSVKVGDIFIIGAPSSSNYQSVFFPKNNFIIKKGGIPNYKRIRGTYVVTTSVTKDQEGSTKISLKRKDGKKFFNSITQIQAHLENALVQNELKLAR</sequence>
<evidence type="ECO:0000313" key="1">
    <source>
        <dbReference type="EMBL" id="KZS40677.1"/>
    </source>
</evidence>